<comment type="caution">
    <text evidence="1">The sequence shown here is derived from an EMBL/GenBank/DDBJ whole genome shotgun (WGS) entry which is preliminary data.</text>
</comment>
<organism evidence="1 2">
    <name type="scientific">Sulfitobacter aestuarii</name>
    <dbReference type="NCBI Taxonomy" id="2161676"/>
    <lineage>
        <taxon>Bacteria</taxon>
        <taxon>Pseudomonadati</taxon>
        <taxon>Pseudomonadota</taxon>
        <taxon>Alphaproteobacteria</taxon>
        <taxon>Rhodobacterales</taxon>
        <taxon>Roseobacteraceae</taxon>
        <taxon>Sulfitobacter</taxon>
    </lineage>
</organism>
<proteinExistence type="predicted"/>
<dbReference type="Proteomes" id="UP001597474">
    <property type="component" value="Unassembled WGS sequence"/>
</dbReference>
<evidence type="ECO:0000313" key="1">
    <source>
        <dbReference type="EMBL" id="MFD2738875.1"/>
    </source>
</evidence>
<dbReference type="EMBL" id="JBHUMP010000003">
    <property type="protein sequence ID" value="MFD2738875.1"/>
    <property type="molecule type" value="Genomic_DNA"/>
</dbReference>
<name>A0ABW5TZY6_9RHOB</name>
<keyword evidence="2" id="KW-1185">Reference proteome</keyword>
<dbReference type="RefSeq" id="WP_386372001.1">
    <property type="nucleotide sequence ID" value="NZ_JBHUMP010000003.1"/>
</dbReference>
<sequence>MATIVTGAEGTLAYCNARSARHSSEQAFRLTGSFPGDAQIGFARFPGFPDNANHAPTGQEGAATCDLALDFLYRVARRG</sequence>
<gene>
    <name evidence="1" type="ORF">ACFSUD_04780</name>
</gene>
<evidence type="ECO:0000313" key="2">
    <source>
        <dbReference type="Proteomes" id="UP001597474"/>
    </source>
</evidence>
<accession>A0ABW5TZY6</accession>
<protein>
    <submittedName>
        <fullName evidence="1">Uncharacterized protein</fullName>
    </submittedName>
</protein>
<reference evidence="2" key="1">
    <citation type="journal article" date="2019" name="Int. J. Syst. Evol. Microbiol.">
        <title>The Global Catalogue of Microorganisms (GCM) 10K type strain sequencing project: providing services to taxonomists for standard genome sequencing and annotation.</title>
        <authorList>
            <consortium name="The Broad Institute Genomics Platform"/>
            <consortium name="The Broad Institute Genome Sequencing Center for Infectious Disease"/>
            <person name="Wu L."/>
            <person name="Ma J."/>
        </authorList>
    </citation>
    <scope>NUCLEOTIDE SEQUENCE [LARGE SCALE GENOMIC DNA]</scope>
    <source>
        <strain evidence="2">TISTR 2562</strain>
    </source>
</reference>